<accession>A0A8B6GFY5</accession>
<name>A0A8B6GFY5_MYTGA</name>
<dbReference type="EMBL" id="UYJE01008393">
    <property type="protein sequence ID" value="VDI63580.1"/>
    <property type="molecule type" value="Genomic_DNA"/>
</dbReference>
<feature type="transmembrane region" description="Helical" evidence="5">
    <location>
        <begin position="448"/>
        <end position="470"/>
    </location>
</feature>
<dbReference type="PANTHER" id="PTHR19282">
    <property type="entry name" value="TETRASPANIN"/>
    <property type="match status" value="1"/>
</dbReference>
<evidence type="ECO:0000256" key="2">
    <source>
        <dbReference type="ARBA" id="ARBA00022692"/>
    </source>
</evidence>
<sequence>MMLILIKVNNDILDEDVIKIVDMQMVAEMPLGTTVKSFVFSFIGVFFLELVTGIFGIWGVIGRKKRVLAVNVLMSSIMIVVYFIYIVLLSIIYDKKADLKETLKNYTSAYQTYFRQSTYLTVYQDQVNTFETFLKKLGCNNSDPEIYNCGSVYVKKLDTYLEIYIGVIVTCIVCQVITIVAAEYTFRKLEFKEKKSIISKNTSYILLSLKHGIFRSFIIFIKGNWKRSKVVVASVILKINSLAAGVGLLVLGLTLIGDVFISDGSLKHIFYKLQFYCYYFYDILAGLAAASVVIGILTTSTAVLGLVGSWKKSPRILVTSSVFSLALHIPRFIAVILWIVFIKKINSDMKFQLELQQSGYFYKDKGNTITEKWNNMIMTLQCCGVNYYNDTYDTKGKEFCCKNAHPSILDSNTSSTHASELLDNYFGGCGGYKTETCADAILFKTRMFVGWFLAFAFLQIVLEIIGVIFVNKEYSVIMLTERTEKSLGEALNSKSILFRKIFRGVKLFCVSNCKR</sequence>
<feature type="transmembrane region" description="Helical" evidence="5">
    <location>
        <begin position="68"/>
        <end position="93"/>
    </location>
</feature>
<keyword evidence="3 5" id="KW-1133">Transmembrane helix</keyword>
<evidence type="ECO:0000256" key="3">
    <source>
        <dbReference type="ARBA" id="ARBA00022989"/>
    </source>
</evidence>
<feature type="transmembrane region" description="Helical" evidence="5">
    <location>
        <begin position="316"/>
        <end position="341"/>
    </location>
</feature>
<dbReference type="AlphaFoldDB" id="A0A8B6GFY5"/>
<feature type="transmembrane region" description="Helical" evidence="5">
    <location>
        <begin position="38"/>
        <end position="61"/>
    </location>
</feature>
<protein>
    <recommendedName>
        <fullName evidence="8">Tetraspanin</fullName>
    </recommendedName>
</protein>
<feature type="transmembrane region" description="Helical" evidence="5">
    <location>
        <begin position="163"/>
        <end position="182"/>
    </location>
</feature>
<comment type="subcellular location">
    <subcellularLocation>
        <location evidence="1">Membrane</location>
        <topology evidence="1">Multi-pass membrane protein</topology>
    </subcellularLocation>
</comment>
<feature type="transmembrane region" description="Helical" evidence="5">
    <location>
        <begin position="203"/>
        <end position="221"/>
    </location>
</feature>
<evidence type="ECO:0000313" key="7">
    <source>
        <dbReference type="Proteomes" id="UP000596742"/>
    </source>
</evidence>
<dbReference type="GO" id="GO:0005886">
    <property type="term" value="C:plasma membrane"/>
    <property type="evidence" value="ECO:0007669"/>
    <property type="project" value="TreeGrafter"/>
</dbReference>
<feature type="transmembrane region" description="Helical" evidence="5">
    <location>
        <begin position="273"/>
        <end position="296"/>
    </location>
</feature>
<dbReference type="PANTHER" id="PTHR19282:SF544">
    <property type="entry name" value="TETRASPANIN"/>
    <property type="match status" value="1"/>
</dbReference>
<evidence type="ECO:0000256" key="1">
    <source>
        <dbReference type="ARBA" id="ARBA00004141"/>
    </source>
</evidence>
<keyword evidence="2 5" id="KW-0812">Transmembrane</keyword>
<reference evidence="6" key="1">
    <citation type="submission" date="2018-11" db="EMBL/GenBank/DDBJ databases">
        <authorList>
            <person name="Alioto T."/>
            <person name="Alioto T."/>
        </authorList>
    </citation>
    <scope>NUCLEOTIDE SEQUENCE</scope>
</reference>
<feature type="transmembrane region" description="Helical" evidence="5">
    <location>
        <begin position="241"/>
        <end position="261"/>
    </location>
</feature>
<gene>
    <name evidence="6" type="ORF">MGAL_10B015251</name>
</gene>
<feature type="non-terminal residue" evidence="6">
    <location>
        <position position="1"/>
    </location>
</feature>
<keyword evidence="4 5" id="KW-0472">Membrane</keyword>
<dbReference type="SUPFAM" id="SSF48652">
    <property type="entry name" value="Tetraspanin"/>
    <property type="match status" value="1"/>
</dbReference>
<evidence type="ECO:0008006" key="8">
    <source>
        <dbReference type="Google" id="ProtNLM"/>
    </source>
</evidence>
<proteinExistence type="predicted"/>
<evidence type="ECO:0000256" key="5">
    <source>
        <dbReference type="SAM" id="Phobius"/>
    </source>
</evidence>
<dbReference type="InterPro" id="IPR018499">
    <property type="entry name" value="Tetraspanin/Peripherin"/>
</dbReference>
<dbReference type="Pfam" id="PF00335">
    <property type="entry name" value="Tetraspanin"/>
    <property type="match status" value="1"/>
</dbReference>
<keyword evidence="7" id="KW-1185">Reference proteome</keyword>
<organism evidence="6 7">
    <name type="scientific">Mytilus galloprovincialis</name>
    <name type="common">Mediterranean mussel</name>
    <dbReference type="NCBI Taxonomy" id="29158"/>
    <lineage>
        <taxon>Eukaryota</taxon>
        <taxon>Metazoa</taxon>
        <taxon>Spiralia</taxon>
        <taxon>Lophotrochozoa</taxon>
        <taxon>Mollusca</taxon>
        <taxon>Bivalvia</taxon>
        <taxon>Autobranchia</taxon>
        <taxon>Pteriomorphia</taxon>
        <taxon>Mytilida</taxon>
        <taxon>Mytiloidea</taxon>
        <taxon>Mytilidae</taxon>
        <taxon>Mytilinae</taxon>
        <taxon>Mytilus</taxon>
    </lineage>
</organism>
<dbReference type="InterPro" id="IPR008952">
    <property type="entry name" value="Tetraspanin_EC2_sf"/>
</dbReference>
<evidence type="ECO:0000313" key="6">
    <source>
        <dbReference type="EMBL" id="VDI63580.1"/>
    </source>
</evidence>
<dbReference type="Proteomes" id="UP000596742">
    <property type="component" value="Unassembled WGS sequence"/>
</dbReference>
<evidence type="ECO:0000256" key="4">
    <source>
        <dbReference type="ARBA" id="ARBA00023136"/>
    </source>
</evidence>
<comment type="caution">
    <text evidence="6">The sequence shown here is derived from an EMBL/GenBank/DDBJ whole genome shotgun (WGS) entry which is preliminary data.</text>
</comment>